<evidence type="ECO:0000256" key="4">
    <source>
        <dbReference type="ARBA" id="ARBA00023136"/>
    </source>
</evidence>
<dbReference type="PANTHER" id="PTHR23501">
    <property type="entry name" value="MAJOR FACILITATOR SUPERFAMILY"/>
    <property type="match status" value="1"/>
</dbReference>
<feature type="transmembrane region" description="Helical" evidence="5">
    <location>
        <begin position="58"/>
        <end position="77"/>
    </location>
</feature>
<reference evidence="6" key="1">
    <citation type="submission" date="2019-03" db="EMBL/GenBank/DDBJ databases">
        <title>Single cell metagenomics reveals metabolic interactions within the superorganism composed of flagellate Streblomastix strix and complex community of Bacteroidetes bacteria on its surface.</title>
        <authorList>
            <person name="Treitli S.C."/>
            <person name="Kolisko M."/>
            <person name="Husnik F."/>
            <person name="Keeling P."/>
            <person name="Hampl V."/>
        </authorList>
    </citation>
    <scope>NUCLEOTIDE SEQUENCE</scope>
    <source>
        <strain evidence="6">STM</strain>
    </source>
</reference>
<protein>
    <recommendedName>
        <fullName evidence="7">MFS transporter</fullName>
    </recommendedName>
</protein>
<gene>
    <name evidence="6" type="ORF">EZS27_010079</name>
</gene>
<evidence type="ECO:0000256" key="5">
    <source>
        <dbReference type="SAM" id="Phobius"/>
    </source>
</evidence>
<feature type="transmembrane region" description="Helical" evidence="5">
    <location>
        <begin position="84"/>
        <end position="102"/>
    </location>
</feature>
<keyword evidence="2 5" id="KW-0812">Transmembrane</keyword>
<feature type="transmembrane region" description="Helical" evidence="5">
    <location>
        <begin position="209"/>
        <end position="229"/>
    </location>
</feature>
<dbReference type="GO" id="GO:0005886">
    <property type="term" value="C:plasma membrane"/>
    <property type="evidence" value="ECO:0007669"/>
    <property type="project" value="TreeGrafter"/>
</dbReference>
<feature type="transmembrane region" description="Helical" evidence="5">
    <location>
        <begin position="385"/>
        <end position="403"/>
    </location>
</feature>
<comment type="subcellular location">
    <subcellularLocation>
        <location evidence="1">Membrane</location>
        <topology evidence="1">Multi-pass membrane protein</topology>
    </subcellularLocation>
</comment>
<keyword evidence="4 5" id="KW-0472">Membrane</keyword>
<feature type="transmembrane region" description="Helical" evidence="5">
    <location>
        <begin position="177"/>
        <end position="197"/>
    </location>
</feature>
<feature type="transmembrane region" description="Helical" evidence="5">
    <location>
        <begin position="241"/>
        <end position="260"/>
    </location>
</feature>
<evidence type="ECO:0000313" key="6">
    <source>
        <dbReference type="EMBL" id="KAA6342154.1"/>
    </source>
</evidence>
<feature type="transmembrane region" description="Helical" evidence="5">
    <location>
        <begin position="146"/>
        <end position="171"/>
    </location>
</feature>
<name>A0A5J4S7R7_9ZZZZ</name>
<feature type="transmembrane region" description="Helical" evidence="5">
    <location>
        <begin position="272"/>
        <end position="294"/>
    </location>
</feature>
<feature type="transmembrane region" description="Helical" evidence="5">
    <location>
        <begin position="108"/>
        <end position="126"/>
    </location>
</feature>
<feature type="transmembrane region" description="Helical" evidence="5">
    <location>
        <begin position="480"/>
        <end position="497"/>
    </location>
</feature>
<feature type="transmembrane region" description="Helical" evidence="5">
    <location>
        <begin position="347"/>
        <end position="365"/>
    </location>
</feature>
<feature type="transmembrane region" description="Helical" evidence="5">
    <location>
        <begin position="314"/>
        <end position="335"/>
    </location>
</feature>
<dbReference type="AlphaFoldDB" id="A0A5J4S7R7"/>
<evidence type="ECO:0000256" key="3">
    <source>
        <dbReference type="ARBA" id="ARBA00022989"/>
    </source>
</evidence>
<keyword evidence="3 5" id="KW-1133">Transmembrane helix</keyword>
<proteinExistence type="predicted"/>
<organism evidence="6">
    <name type="scientific">termite gut metagenome</name>
    <dbReference type="NCBI Taxonomy" id="433724"/>
    <lineage>
        <taxon>unclassified sequences</taxon>
        <taxon>metagenomes</taxon>
        <taxon>organismal metagenomes</taxon>
    </lineage>
</organism>
<dbReference type="PANTHER" id="PTHR23501:SF5">
    <property type="entry name" value="TRANSPORT PROTEIN"/>
    <property type="match status" value="1"/>
</dbReference>
<feature type="transmembrane region" description="Helical" evidence="5">
    <location>
        <begin position="21"/>
        <end position="43"/>
    </location>
</feature>
<dbReference type="InterPro" id="IPR036259">
    <property type="entry name" value="MFS_trans_sf"/>
</dbReference>
<evidence type="ECO:0008006" key="7">
    <source>
        <dbReference type="Google" id="ProtNLM"/>
    </source>
</evidence>
<dbReference type="EMBL" id="SNRY01000342">
    <property type="protein sequence ID" value="KAA6342154.1"/>
    <property type="molecule type" value="Genomic_DNA"/>
</dbReference>
<evidence type="ECO:0000256" key="1">
    <source>
        <dbReference type="ARBA" id="ARBA00004141"/>
    </source>
</evidence>
<dbReference type="SUPFAM" id="SSF103473">
    <property type="entry name" value="MFS general substrate transporter"/>
    <property type="match status" value="1"/>
</dbReference>
<accession>A0A5J4S7R7</accession>
<dbReference type="GO" id="GO:0022857">
    <property type="term" value="F:transmembrane transporter activity"/>
    <property type="evidence" value="ECO:0007669"/>
    <property type="project" value="TreeGrafter"/>
</dbReference>
<evidence type="ECO:0000256" key="2">
    <source>
        <dbReference type="ARBA" id="ARBA00022692"/>
    </source>
</evidence>
<sequence length="529" mass="60460">MQHENIPFSIPAFRHFVPAKLRPWLIVVFVMIFQLSGGVYLAAVSEMVGSLALMQEDIMMAGYASLVGLALTFTIMFRLKFRFTSKWILLTCCTAIIIGNLICMHTHSVVVLVVTCFVLGIFRMWATFACNTQIQLWLTPTRDLSIFFCFVNVLVQGCMQVSGLMTIYTAFFSVWEYMHLVIIGLLGMMMLAIVFLFRTHREVRKLPLYGIDWLGGLLWGLTVLAIIFICVYGEHFDWWQSPYICTATIAAVVMLGLNLWRASFIRHPYINLNTWTFRVVYMTLIAYIVIDILLAPAHVFEHIYMEAILGYDTLTVISLNWVMLAGIVAGCFFTWRTFAIRKWRYSTMHVIGLACIIAYLFLFYFGIDYNLPKTALMLPIFLRGFGYVVIAICFLTILTRVPFIPNFPQSLTVQAFFSASLGGVIGDAVVSHFLKLGIQWNSMFLGAELDNTNVLAHQHSTAELYGMVQQQALMVSMKDLYGWLALLGIFCLLLILLNESDIRPRNTIEPTYKVIRKMIMSTYRRFNNS</sequence>
<feature type="transmembrane region" description="Helical" evidence="5">
    <location>
        <begin position="415"/>
        <end position="434"/>
    </location>
</feature>
<comment type="caution">
    <text evidence="6">The sequence shown here is derived from an EMBL/GenBank/DDBJ whole genome shotgun (WGS) entry which is preliminary data.</text>
</comment>
<dbReference type="Gene3D" id="1.20.1250.20">
    <property type="entry name" value="MFS general substrate transporter like domains"/>
    <property type="match status" value="1"/>
</dbReference>